<comment type="caution">
    <text evidence="2">The sequence shown here is derived from an EMBL/GenBank/DDBJ whole genome shotgun (WGS) entry which is preliminary data.</text>
</comment>
<dbReference type="Proteomes" id="UP000293823">
    <property type="component" value="Unassembled WGS sequence"/>
</dbReference>
<feature type="compositionally biased region" description="Polar residues" evidence="1">
    <location>
        <begin position="59"/>
        <end position="69"/>
    </location>
</feature>
<keyword evidence="3" id="KW-1185">Reference proteome</keyword>
<evidence type="ECO:0000313" key="3">
    <source>
        <dbReference type="Proteomes" id="UP000293823"/>
    </source>
</evidence>
<organism evidence="2 3">
    <name type="scientific">Alternaria arborescens</name>
    <dbReference type="NCBI Taxonomy" id="156630"/>
    <lineage>
        <taxon>Eukaryota</taxon>
        <taxon>Fungi</taxon>
        <taxon>Dikarya</taxon>
        <taxon>Ascomycota</taxon>
        <taxon>Pezizomycotina</taxon>
        <taxon>Dothideomycetes</taxon>
        <taxon>Pleosporomycetidae</taxon>
        <taxon>Pleosporales</taxon>
        <taxon>Pleosporineae</taxon>
        <taxon>Pleosporaceae</taxon>
        <taxon>Alternaria</taxon>
        <taxon>Alternaria sect. Alternaria</taxon>
    </lineage>
</organism>
<dbReference type="EMBL" id="PEJP01000112">
    <property type="protein sequence ID" value="RYO24356.1"/>
    <property type="molecule type" value="Genomic_DNA"/>
</dbReference>
<reference evidence="3" key="1">
    <citation type="journal article" date="2019" name="bioRxiv">
        <title>Genomics, evolutionary history and diagnostics of the Alternaria alternata species group including apple and Asian pear pathotypes.</title>
        <authorList>
            <person name="Armitage A.D."/>
            <person name="Cockerton H.M."/>
            <person name="Sreenivasaprasad S."/>
            <person name="Woodhall J.W."/>
            <person name="Lane C.R."/>
            <person name="Harrison R.J."/>
            <person name="Clarkson J.P."/>
        </authorList>
    </citation>
    <scope>NUCLEOTIDE SEQUENCE [LARGE SCALE GENOMIC DNA]</scope>
    <source>
        <strain evidence="3">RGR 97.0016</strain>
    </source>
</reference>
<sequence>MSSISLRLRTFQRPIISQLRAFTTTPSHAKLMDTPNPASNLPDPSENSSAAPNAKMRSDTQNTDHQSSASKDENKSGDDHPAKQPDHQAQPTRTTGIGGATKVQGGKEGLGERGDKQ</sequence>
<feature type="region of interest" description="Disordered" evidence="1">
    <location>
        <begin position="25"/>
        <end position="117"/>
    </location>
</feature>
<dbReference type="AlphaFoldDB" id="A0A4Q4PWG4"/>
<name>A0A4Q4PWG4_9PLEO</name>
<proteinExistence type="predicted"/>
<gene>
    <name evidence="2" type="ORF">AA0113_g12623</name>
</gene>
<evidence type="ECO:0000313" key="2">
    <source>
        <dbReference type="EMBL" id="RYO24356.1"/>
    </source>
</evidence>
<evidence type="ECO:0000256" key="1">
    <source>
        <dbReference type="SAM" id="MobiDB-lite"/>
    </source>
</evidence>
<protein>
    <submittedName>
        <fullName evidence="2">Uncharacterized protein</fullName>
    </submittedName>
</protein>
<feature type="compositionally biased region" description="Basic and acidic residues" evidence="1">
    <location>
        <begin position="70"/>
        <end position="86"/>
    </location>
</feature>
<accession>A0A4Q4PWG4</accession>
<dbReference type="OrthoDB" id="3788028at2759"/>